<dbReference type="Gene3D" id="3.30.559.10">
    <property type="entry name" value="Chloramphenicol acetyltransferase-like domain"/>
    <property type="match status" value="1"/>
</dbReference>
<dbReference type="Proteomes" id="UP000489600">
    <property type="component" value="Unassembled WGS sequence"/>
</dbReference>
<reference evidence="2" key="1">
    <citation type="submission" date="2019-07" db="EMBL/GenBank/DDBJ databases">
        <authorList>
            <person name="Dittberner H."/>
        </authorList>
    </citation>
    <scope>NUCLEOTIDE SEQUENCE [LARGE SCALE GENOMIC DNA]</scope>
</reference>
<dbReference type="PANTHER" id="PTHR31896:SF40">
    <property type="entry name" value="ANTHRANILATE N-HYDROXYCINNAMOYL_BENZOYLTRANSFERASE-LIKE PROTEIN-RELATED"/>
    <property type="match status" value="1"/>
</dbReference>
<dbReference type="PANTHER" id="PTHR31896">
    <property type="entry name" value="FAMILY REGULATORY PROTEIN, PUTATIVE (AFU_ORTHOLOGUE AFUA_3G14730)-RELATED"/>
    <property type="match status" value="1"/>
</dbReference>
<organism evidence="2 3">
    <name type="scientific">Arabis nemorensis</name>
    <dbReference type="NCBI Taxonomy" id="586526"/>
    <lineage>
        <taxon>Eukaryota</taxon>
        <taxon>Viridiplantae</taxon>
        <taxon>Streptophyta</taxon>
        <taxon>Embryophyta</taxon>
        <taxon>Tracheophyta</taxon>
        <taxon>Spermatophyta</taxon>
        <taxon>Magnoliopsida</taxon>
        <taxon>eudicotyledons</taxon>
        <taxon>Gunneridae</taxon>
        <taxon>Pentapetalae</taxon>
        <taxon>rosids</taxon>
        <taxon>malvids</taxon>
        <taxon>Brassicales</taxon>
        <taxon>Brassicaceae</taxon>
        <taxon>Arabideae</taxon>
        <taxon>Arabis</taxon>
    </lineage>
</organism>
<dbReference type="Pfam" id="PF02458">
    <property type="entry name" value="Transferase"/>
    <property type="match status" value="1"/>
</dbReference>
<evidence type="ECO:0000256" key="1">
    <source>
        <dbReference type="ARBA" id="ARBA00022679"/>
    </source>
</evidence>
<keyword evidence="3" id="KW-1185">Reference proteome</keyword>
<sequence length="107" mass="12296">MNHSVGDGSSFWHFFNSLSEIFNSQGETIDNNNNNNYLLCLKNPPIFRQVFSPLYSLPFSEPDEFISGTKSPVLKERMFHFSSETMRSLKSKANQDCGTTKIFLFSR</sequence>
<protein>
    <submittedName>
        <fullName evidence="2">Uncharacterized protein</fullName>
    </submittedName>
</protein>
<gene>
    <name evidence="2" type="ORF">ANE_LOCUS24091</name>
</gene>
<comment type="caution">
    <text evidence="2">The sequence shown here is derived from an EMBL/GenBank/DDBJ whole genome shotgun (WGS) entry which is preliminary data.</text>
</comment>
<accession>A0A565CJ72</accession>
<dbReference type="AlphaFoldDB" id="A0A565CJ72"/>
<evidence type="ECO:0000313" key="3">
    <source>
        <dbReference type="Proteomes" id="UP000489600"/>
    </source>
</evidence>
<dbReference type="GO" id="GO:0016740">
    <property type="term" value="F:transferase activity"/>
    <property type="evidence" value="ECO:0007669"/>
    <property type="project" value="UniProtKB-KW"/>
</dbReference>
<name>A0A565CJ72_9BRAS</name>
<evidence type="ECO:0000313" key="2">
    <source>
        <dbReference type="EMBL" id="VVB13647.1"/>
    </source>
</evidence>
<proteinExistence type="predicted"/>
<dbReference type="EMBL" id="CABITT030000008">
    <property type="protein sequence ID" value="VVB13647.1"/>
    <property type="molecule type" value="Genomic_DNA"/>
</dbReference>
<dbReference type="InterPro" id="IPR051283">
    <property type="entry name" value="Sec_Metabolite_Acyltrans"/>
</dbReference>
<dbReference type="OrthoDB" id="1862401at2759"/>
<dbReference type="InterPro" id="IPR023213">
    <property type="entry name" value="CAT-like_dom_sf"/>
</dbReference>
<keyword evidence="1" id="KW-0808">Transferase</keyword>